<gene>
    <name evidence="8" type="ORF">DC363_02190</name>
</gene>
<dbReference type="SUPFAM" id="SSF53218">
    <property type="entry name" value="Molybdenum cofactor biosynthesis proteins"/>
    <property type="match status" value="1"/>
</dbReference>
<dbReference type="PANTHER" id="PTHR10192:SF5">
    <property type="entry name" value="GEPHYRIN"/>
    <property type="match status" value="1"/>
</dbReference>
<dbReference type="RefSeq" id="WP_108639473.1">
    <property type="nucleotide sequence ID" value="NZ_QCYG01000001.1"/>
</dbReference>
<dbReference type="CDD" id="cd00887">
    <property type="entry name" value="MoeA"/>
    <property type="match status" value="1"/>
</dbReference>
<keyword evidence="6" id="KW-0460">Magnesium</keyword>
<keyword evidence="4 6" id="KW-0501">Molybdenum cofactor biosynthesis</keyword>
<dbReference type="EMBL" id="QCYG01000001">
    <property type="protein sequence ID" value="PVA08319.1"/>
    <property type="molecule type" value="Genomic_DNA"/>
</dbReference>
<dbReference type="Gene3D" id="3.90.105.10">
    <property type="entry name" value="Molybdopterin biosynthesis moea protein, domain 2"/>
    <property type="match status" value="1"/>
</dbReference>
<dbReference type="InterPro" id="IPR005111">
    <property type="entry name" value="MoeA_C_domain_IV"/>
</dbReference>
<name>A0A2T7G1N0_9RHOB</name>
<dbReference type="InterPro" id="IPR038987">
    <property type="entry name" value="MoeA-like"/>
</dbReference>
<dbReference type="UniPathway" id="UPA00344"/>
<feature type="domain" description="MoaB/Mog" evidence="7">
    <location>
        <begin position="171"/>
        <end position="310"/>
    </location>
</feature>
<dbReference type="OrthoDB" id="9804758at2"/>
<sequence>MIPVEEAQALCLDLVRPGAIEEVSLADALGRTLAAPAKATRDQPPFPTSAMDGYALRDALQGDTLPVIGESAAGHRWDGTLGKGQAIRIFTGAPVPDGADRVVLQENVTRDGDRITLTEPLSDNLNIRAQGADFKIGFSVESPRILGPADLALLAAMNCPRVTVTRRPKVALISNGDELVMPGANPTADQIIASNVFALQAMVRQAGGDPLVLPIAADTPAALDRVLLDAADWGADLIVTIGGASVGDHDLVAPALDRFGVTRSFHKIAMRPGKPLMAGAKGDLAVLGLPGNPVSAVVCGQLFMLPMIRRMLGQTCVLPEALTARLTATLPAGGPRAHYMRAAFAETEHHREVTPFDRQDSSMLTVLAAANCLLLRPINCPVSAPGDAVTILPF</sequence>
<dbReference type="Gene3D" id="2.40.340.10">
    <property type="entry name" value="MoeA, C-terminal, domain IV"/>
    <property type="match status" value="1"/>
</dbReference>
<reference evidence="8 9" key="1">
    <citation type="submission" date="2018-04" db="EMBL/GenBank/DDBJ databases">
        <title>Pelagivirga bohaiensis gen. nov., sp. nov., a bacterium isolated from the Bohai Sea.</title>
        <authorList>
            <person name="Ji X."/>
        </authorList>
    </citation>
    <scope>NUCLEOTIDE SEQUENCE [LARGE SCALE GENOMIC DNA]</scope>
    <source>
        <strain evidence="8 9">BH-SD16</strain>
    </source>
</reference>
<dbReference type="InterPro" id="IPR036135">
    <property type="entry name" value="MoeA_linker/N_sf"/>
</dbReference>
<dbReference type="Proteomes" id="UP000244817">
    <property type="component" value="Unassembled WGS sequence"/>
</dbReference>
<comment type="similarity">
    <text evidence="3 6">Belongs to the MoeA family.</text>
</comment>
<keyword evidence="6" id="KW-0479">Metal-binding</keyword>
<dbReference type="InterPro" id="IPR005110">
    <property type="entry name" value="MoeA_linker/N"/>
</dbReference>
<keyword evidence="9" id="KW-1185">Reference proteome</keyword>
<dbReference type="GO" id="GO:0046872">
    <property type="term" value="F:metal ion binding"/>
    <property type="evidence" value="ECO:0007669"/>
    <property type="project" value="UniProtKB-UniRule"/>
</dbReference>
<evidence type="ECO:0000256" key="3">
    <source>
        <dbReference type="ARBA" id="ARBA00010763"/>
    </source>
</evidence>
<dbReference type="SUPFAM" id="SSF63882">
    <property type="entry name" value="MoeA N-terminal region -like"/>
    <property type="match status" value="1"/>
</dbReference>
<dbReference type="PANTHER" id="PTHR10192">
    <property type="entry name" value="MOLYBDOPTERIN BIOSYNTHESIS PROTEIN"/>
    <property type="match status" value="1"/>
</dbReference>
<dbReference type="Pfam" id="PF03454">
    <property type="entry name" value="MoeA_C"/>
    <property type="match status" value="1"/>
</dbReference>
<dbReference type="Pfam" id="PF03453">
    <property type="entry name" value="MoeA_N"/>
    <property type="match status" value="1"/>
</dbReference>
<dbReference type="GO" id="GO:0006777">
    <property type="term" value="P:Mo-molybdopterin cofactor biosynthetic process"/>
    <property type="evidence" value="ECO:0007669"/>
    <property type="project" value="UniProtKB-UniRule"/>
</dbReference>
<dbReference type="EC" id="2.10.1.1" evidence="6"/>
<evidence type="ECO:0000256" key="2">
    <source>
        <dbReference type="ARBA" id="ARBA00005046"/>
    </source>
</evidence>
<evidence type="ECO:0000259" key="7">
    <source>
        <dbReference type="SMART" id="SM00852"/>
    </source>
</evidence>
<evidence type="ECO:0000313" key="8">
    <source>
        <dbReference type="EMBL" id="PVA08319.1"/>
    </source>
</evidence>
<dbReference type="InterPro" id="IPR036688">
    <property type="entry name" value="MoeA_C_domain_IV_sf"/>
</dbReference>
<dbReference type="InterPro" id="IPR036425">
    <property type="entry name" value="MoaB/Mog-like_dom_sf"/>
</dbReference>
<evidence type="ECO:0000256" key="6">
    <source>
        <dbReference type="RuleBase" id="RU365090"/>
    </source>
</evidence>
<organism evidence="8 9">
    <name type="scientific">Thalassorhabdomicrobium marinisediminis</name>
    <dbReference type="NCBI Taxonomy" id="2170577"/>
    <lineage>
        <taxon>Bacteria</taxon>
        <taxon>Pseudomonadati</taxon>
        <taxon>Pseudomonadota</taxon>
        <taxon>Alphaproteobacteria</taxon>
        <taxon>Rhodobacterales</taxon>
        <taxon>Paracoccaceae</taxon>
        <taxon>Thalassorhabdomicrobium</taxon>
    </lineage>
</organism>
<accession>A0A2T7G1N0</accession>
<evidence type="ECO:0000256" key="5">
    <source>
        <dbReference type="ARBA" id="ARBA00047317"/>
    </source>
</evidence>
<evidence type="ECO:0000313" key="9">
    <source>
        <dbReference type="Proteomes" id="UP000244817"/>
    </source>
</evidence>
<evidence type="ECO:0000256" key="1">
    <source>
        <dbReference type="ARBA" id="ARBA00002901"/>
    </source>
</evidence>
<comment type="cofactor">
    <cofactor evidence="6">
        <name>Mg(2+)</name>
        <dbReference type="ChEBI" id="CHEBI:18420"/>
    </cofactor>
</comment>
<dbReference type="SUPFAM" id="SSF63867">
    <property type="entry name" value="MoeA C-terminal domain-like"/>
    <property type="match status" value="1"/>
</dbReference>
<keyword evidence="6 8" id="KW-0808">Transferase</keyword>
<keyword evidence="6" id="KW-0500">Molybdenum</keyword>
<dbReference type="NCBIfam" id="NF045515">
    <property type="entry name" value="Glp_gephyrin"/>
    <property type="match status" value="1"/>
</dbReference>
<dbReference type="Gene3D" id="3.40.980.10">
    <property type="entry name" value="MoaB/Mog-like domain"/>
    <property type="match status" value="1"/>
</dbReference>
<dbReference type="Pfam" id="PF00994">
    <property type="entry name" value="MoCF_biosynth"/>
    <property type="match status" value="1"/>
</dbReference>
<dbReference type="AlphaFoldDB" id="A0A2T7G1N0"/>
<dbReference type="GO" id="GO:0005829">
    <property type="term" value="C:cytosol"/>
    <property type="evidence" value="ECO:0007669"/>
    <property type="project" value="TreeGrafter"/>
</dbReference>
<proteinExistence type="inferred from homology"/>
<dbReference type="GO" id="GO:0061599">
    <property type="term" value="F:molybdopterin molybdotransferase activity"/>
    <property type="evidence" value="ECO:0007669"/>
    <property type="project" value="UniProtKB-UniRule"/>
</dbReference>
<dbReference type="InterPro" id="IPR001453">
    <property type="entry name" value="MoaB/Mog_dom"/>
</dbReference>
<evidence type="ECO:0000256" key="4">
    <source>
        <dbReference type="ARBA" id="ARBA00023150"/>
    </source>
</evidence>
<protein>
    <recommendedName>
        <fullName evidence="6">Molybdopterin molybdenumtransferase</fullName>
        <ecNumber evidence="6">2.10.1.1</ecNumber>
    </recommendedName>
</protein>
<dbReference type="SMART" id="SM00852">
    <property type="entry name" value="MoCF_biosynth"/>
    <property type="match status" value="1"/>
</dbReference>
<dbReference type="Gene3D" id="2.170.190.11">
    <property type="entry name" value="Molybdopterin biosynthesis moea protein, domain 3"/>
    <property type="match status" value="1"/>
</dbReference>
<comment type="pathway">
    <text evidence="2 6">Cofactor biosynthesis; molybdopterin biosynthesis.</text>
</comment>
<comment type="catalytic activity">
    <reaction evidence="5">
        <text>adenylyl-molybdopterin + molybdate = Mo-molybdopterin + AMP + H(+)</text>
        <dbReference type="Rhea" id="RHEA:35047"/>
        <dbReference type="ChEBI" id="CHEBI:15378"/>
        <dbReference type="ChEBI" id="CHEBI:36264"/>
        <dbReference type="ChEBI" id="CHEBI:62727"/>
        <dbReference type="ChEBI" id="CHEBI:71302"/>
        <dbReference type="ChEBI" id="CHEBI:456215"/>
        <dbReference type="EC" id="2.10.1.1"/>
    </reaction>
</comment>
<comment type="function">
    <text evidence="1 6">Catalyzes the insertion of molybdate into adenylated molybdopterin with the concomitant release of AMP.</text>
</comment>
<comment type="caution">
    <text evidence="8">The sequence shown here is derived from an EMBL/GenBank/DDBJ whole genome shotgun (WGS) entry which is preliminary data.</text>
</comment>